<dbReference type="Proteomes" id="UP001256673">
    <property type="component" value="Unassembled WGS sequence"/>
</dbReference>
<evidence type="ECO:0000259" key="3">
    <source>
        <dbReference type="Pfam" id="PF00248"/>
    </source>
</evidence>
<dbReference type="InterPro" id="IPR023210">
    <property type="entry name" value="NADP_OxRdtase_dom"/>
</dbReference>
<keyword evidence="5" id="KW-1185">Reference proteome</keyword>
<dbReference type="EMBL" id="JAWDIU010000008">
    <property type="protein sequence ID" value="MDU0328509.1"/>
    <property type="molecule type" value="Genomic_DNA"/>
</dbReference>
<proteinExistence type="predicted"/>
<evidence type="ECO:0000313" key="5">
    <source>
        <dbReference type="Proteomes" id="UP001256673"/>
    </source>
</evidence>
<dbReference type="GO" id="GO:0016491">
    <property type="term" value="F:oxidoreductase activity"/>
    <property type="evidence" value="ECO:0007669"/>
    <property type="project" value="UniProtKB-KW"/>
</dbReference>
<dbReference type="Gene3D" id="3.20.20.100">
    <property type="entry name" value="NADP-dependent oxidoreductase domain"/>
    <property type="match status" value="1"/>
</dbReference>
<dbReference type="Pfam" id="PF00248">
    <property type="entry name" value="Aldo_ket_red"/>
    <property type="match status" value="1"/>
</dbReference>
<feature type="domain" description="NADP-dependent oxidoreductase" evidence="3">
    <location>
        <begin position="15"/>
        <end position="320"/>
    </location>
</feature>
<dbReference type="InterPro" id="IPR050523">
    <property type="entry name" value="AKR_Detox_Biosynth"/>
</dbReference>
<protein>
    <submittedName>
        <fullName evidence="4">Aldo/keto reductase</fullName>
        <ecNumber evidence="4">1.1.1.-</ecNumber>
    </submittedName>
</protein>
<dbReference type="CDD" id="cd19079">
    <property type="entry name" value="AKR_EcYajO-like"/>
    <property type="match status" value="1"/>
</dbReference>
<evidence type="ECO:0000256" key="1">
    <source>
        <dbReference type="ARBA" id="ARBA00023002"/>
    </source>
</evidence>
<evidence type="ECO:0000256" key="2">
    <source>
        <dbReference type="SAM" id="MobiDB-lite"/>
    </source>
</evidence>
<dbReference type="PANTHER" id="PTHR43364:SF4">
    <property type="entry name" value="NAD(P)-LINKED OXIDOREDUCTASE SUPERFAMILY PROTEIN"/>
    <property type="match status" value="1"/>
</dbReference>
<sequence length="328" mass="36158">MKYTRLGNSGLKVSRIALGCMSFGDPASSHLPWSLPKDDALPFFRQALELGITFWDTANVYSYGDSERIVGEALRQFTHRDEIVLATKAHFGDTPGSGPGLRVAGLSRKAIMQQIDASLTRLGTDYVDLYQIHRFDPETPIEETMEALHDVVKAGKARYIGASAMWTWQFANMQHAADLHGWTRFVSMQDQYSLLYREEEREMFGLLADQGVGSIPYSPLAKGRVARPAGEQTQRSSDDPVGNNFFADTERDRPVINAVQKIAEARDASMAQIAMAWVLNNPVVSAPIIGATKPHHLDDAAAAVDIDLTSEEVTALEEHYTVRAAGGF</sequence>
<name>A0ABU3S054_9MICO</name>
<accession>A0ABU3S054</accession>
<dbReference type="EC" id="1.1.1.-" evidence="4"/>
<feature type="region of interest" description="Disordered" evidence="2">
    <location>
        <begin position="223"/>
        <end position="247"/>
    </location>
</feature>
<dbReference type="InterPro" id="IPR036812">
    <property type="entry name" value="NAD(P)_OxRdtase_dom_sf"/>
</dbReference>
<evidence type="ECO:0000313" key="4">
    <source>
        <dbReference type="EMBL" id="MDU0328509.1"/>
    </source>
</evidence>
<gene>
    <name evidence="4" type="ORF">RWH43_17250</name>
</gene>
<comment type="caution">
    <text evidence="4">The sequence shown here is derived from an EMBL/GenBank/DDBJ whole genome shotgun (WGS) entry which is preliminary data.</text>
</comment>
<keyword evidence="1 4" id="KW-0560">Oxidoreductase</keyword>
<dbReference type="PANTHER" id="PTHR43364">
    <property type="entry name" value="NADH-SPECIFIC METHYLGLYOXAL REDUCTASE-RELATED"/>
    <property type="match status" value="1"/>
</dbReference>
<dbReference type="SUPFAM" id="SSF51430">
    <property type="entry name" value="NAD(P)-linked oxidoreductase"/>
    <property type="match status" value="1"/>
</dbReference>
<organism evidence="4 5">
    <name type="scientific">Microbacterium algihabitans</name>
    <dbReference type="NCBI Taxonomy" id="3075992"/>
    <lineage>
        <taxon>Bacteria</taxon>
        <taxon>Bacillati</taxon>
        <taxon>Actinomycetota</taxon>
        <taxon>Actinomycetes</taxon>
        <taxon>Micrococcales</taxon>
        <taxon>Microbacteriaceae</taxon>
        <taxon>Microbacterium</taxon>
    </lineage>
</organism>
<reference evidence="4 5" key="1">
    <citation type="submission" date="2023-09" db="EMBL/GenBank/DDBJ databases">
        <title>Microbacterium fusihabitans sp. nov., Microbacterium phycihabitans sp. nov., and Microbacterium cervinum sp. nov., isolated from dried seaweeds of beach.</title>
        <authorList>
            <person name="Lee S.D."/>
        </authorList>
    </citation>
    <scope>NUCLEOTIDE SEQUENCE [LARGE SCALE GENOMIC DNA]</scope>
    <source>
        <strain evidence="4 5">KSW2-21</strain>
    </source>
</reference>
<dbReference type="RefSeq" id="WP_316002103.1">
    <property type="nucleotide sequence ID" value="NZ_JAWDIU010000008.1"/>
</dbReference>